<name>A0A1I0CY98_9FIRM</name>
<keyword evidence="2" id="KW-0813">Transport</keyword>
<dbReference type="InterPro" id="IPR027417">
    <property type="entry name" value="P-loop_NTPase"/>
</dbReference>
<sequence length="84" mass="9507">MAFDAVDTVSYKVIRLYIQFKIGMRQRLGLASVLISNPQIILLDEPMNGLDPDGIRELRALLIELAHKENKAVLVLQFLHLGCF</sequence>
<proteinExistence type="inferred from homology"/>
<dbReference type="STRING" id="29364.SAMN04487772_11210"/>
<reference evidence="4 5" key="1">
    <citation type="submission" date="2016-10" db="EMBL/GenBank/DDBJ databases">
        <authorList>
            <person name="de Groot N.N."/>
        </authorList>
    </citation>
    <scope>NUCLEOTIDE SEQUENCE [LARGE SCALE GENOMIC DNA]</scope>
    <source>
        <strain evidence="4 5">DSM 1801</strain>
    </source>
</reference>
<feature type="domain" description="ABC transporter" evidence="3">
    <location>
        <begin position="18"/>
        <end position="48"/>
    </location>
</feature>
<organism evidence="4 5">
    <name type="scientific">[Clostridium] polysaccharolyticum</name>
    <dbReference type="NCBI Taxonomy" id="29364"/>
    <lineage>
        <taxon>Bacteria</taxon>
        <taxon>Bacillati</taxon>
        <taxon>Bacillota</taxon>
        <taxon>Clostridia</taxon>
        <taxon>Lachnospirales</taxon>
        <taxon>Lachnospiraceae</taxon>
    </lineage>
</organism>
<dbReference type="InterPro" id="IPR003439">
    <property type="entry name" value="ABC_transporter-like_ATP-bd"/>
</dbReference>
<comment type="similarity">
    <text evidence="1">Belongs to the ABC transporter superfamily.</text>
</comment>
<dbReference type="Gene3D" id="3.40.50.300">
    <property type="entry name" value="P-loop containing nucleotide triphosphate hydrolases"/>
    <property type="match status" value="1"/>
</dbReference>
<dbReference type="SUPFAM" id="SSF52540">
    <property type="entry name" value="P-loop containing nucleoside triphosphate hydrolases"/>
    <property type="match status" value="1"/>
</dbReference>
<dbReference type="PANTHER" id="PTHR43335">
    <property type="entry name" value="ABC TRANSPORTER, ATP-BINDING PROTEIN"/>
    <property type="match status" value="1"/>
</dbReference>
<dbReference type="Proteomes" id="UP000199800">
    <property type="component" value="Unassembled WGS sequence"/>
</dbReference>
<dbReference type="GO" id="GO:0016887">
    <property type="term" value="F:ATP hydrolysis activity"/>
    <property type="evidence" value="ECO:0007669"/>
    <property type="project" value="InterPro"/>
</dbReference>
<protein>
    <submittedName>
        <fullName evidence="4">ABC transporter</fullName>
    </submittedName>
</protein>
<evidence type="ECO:0000259" key="3">
    <source>
        <dbReference type="Pfam" id="PF00005"/>
    </source>
</evidence>
<dbReference type="GO" id="GO:0005524">
    <property type="term" value="F:ATP binding"/>
    <property type="evidence" value="ECO:0007669"/>
    <property type="project" value="InterPro"/>
</dbReference>
<evidence type="ECO:0000256" key="1">
    <source>
        <dbReference type="ARBA" id="ARBA00005417"/>
    </source>
</evidence>
<evidence type="ECO:0000313" key="5">
    <source>
        <dbReference type="Proteomes" id="UP000199800"/>
    </source>
</evidence>
<accession>A0A1I0CY98</accession>
<dbReference type="Pfam" id="PF00005">
    <property type="entry name" value="ABC_tran"/>
    <property type="match status" value="1"/>
</dbReference>
<keyword evidence="5" id="KW-1185">Reference proteome</keyword>
<dbReference type="AlphaFoldDB" id="A0A1I0CY98"/>
<evidence type="ECO:0000256" key="2">
    <source>
        <dbReference type="ARBA" id="ARBA00022448"/>
    </source>
</evidence>
<evidence type="ECO:0000313" key="4">
    <source>
        <dbReference type="EMBL" id="SET24579.1"/>
    </source>
</evidence>
<dbReference type="EMBL" id="FOHN01000012">
    <property type="protein sequence ID" value="SET24579.1"/>
    <property type="molecule type" value="Genomic_DNA"/>
</dbReference>
<dbReference type="RefSeq" id="WP_278280402.1">
    <property type="nucleotide sequence ID" value="NZ_FOHN01000012.1"/>
</dbReference>
<dbReference type="PANTHER" id="PTHR43335:SF4">
    <property type="entry name" value="ABC TRANSPORTER, ATP-BINDING PROTEIN"/>
    <property type="match status" value="1"/>
</dbReference>
<gene>
    <name evidence="4" type="ORF">SAMN04487772_11210</name>
</gene>